<feature type="region of interest" description="Disordered" evidence="2">
    <location>
        <begin position="191"/>
        <end position="237"/>
    </location>
</feature>
<comment type="caution">
    <text evidence="3">The sequence shown here is derived from an EMBL/GenBank/DDBJ whole genome shotgun (WGS) entry which is preliminary data.</text>
</comment>
<proteinExistence type="predicted"/>
<feature type="coiled-coil region" evidence="1">
    <location>
        <begin position="451"/>
        <end position="499"/>
    </location>
</feature>
<name>A0ABQ4Y0M9_9ASTR</name>
<accession>A0ABQ4Y0M9</accession>
<reference evidence="3" key="2">
    <citation type="submission" date="2022-01" db="EMBL/GenBank/DDBJ databases">
        <authorList>
            <person name="Yamashiro T."/>
            <person name="Shiraishi A."/>
            <person name="Satake H."/>
            <person name="Nakayama K."/>
        </authorList>
    </citation>
    <scope>NUCLEOTIDE SEQUENCE</scope>
</reference>
<reference evidence="3" key="1">
    <citation type="journal article" date="2022" name="Int. J. Mol. Sci.">
        <title>Draft Genome of Tanacetum Coccineum: Genomic Comparison of Closely Related Tanacetum-Family Plants.</title>
        <authorList>
            <person name="Yamashiro T."/>
            <person name="Shiraishi A."/>
            <person name="Nakayama K."/>
            <person name="Satake H."/>
        </authorList>
    </citation>
    <scope>NUCLEOTIDE SEQUENCE</scope>
</reference>
<evidence type="ECO:0000256" key="2">
    <source>
        <dbReference type="SAM" id="MobiDB-lite"/>
    </source>
</evidence>
<organism evidence="3 4">
    <name type="scientific">Tanacetum coccineum</name>
    <dbReference type="NCBI Taxonomy" id="301880"/>
    <lineage>
        <taxon>Eukaryota</taxon>
        <taxon>Viridiplantae</taxon>
        <taxon>Streptophyta</taxon>
        <taxon>Embryophyta</taxon>
        <taxon>Tracheophyta</taxon>
        <taxon>Spermatophyta</taxon>
        <taxon>Magnoliopsida</taxon>
        <taxon>eudicotyledons</taxon>
        <taxon>Gunneridae</taxon>
        <taxon>Pentapetalae</taxon>
        <taxon>asterids</taxon>
        <taxon>campanulids</taxon>
        <taxon>Asterales</taxon>
        <taxon>Asteraceae</taxon>
        <taxon>Asteroideae</taxon>
        <taxon>Anthemideae</taxon>
        <taxon>Anthemidinae</taxon>
        <taxon>Tanacetum</taxon>
    </lineage>
</organism>
<dbReference type="EMBL" id="BQNB010009977">
    <property type="protein sequence ID" value="GJS71044.1"/>
    <property type="molecule type" value="Genomic_DNA"/>
</dbReference>
<evidence type="ECO:0000313" key="4">
    <source>
        <dbReference type="Proteomes" id="UP001151760"/>
    </source>
</evidence>
<feature type="compositionally biased region" description="Low complexity" evidence="2">
    <location>
        <begin position="192"/>
        <end position="202"/>
    </location>
</feature>
<sequence>MHVITSLLEETHIEWIAKTYGIPLDLHPRPVPAEMTMDELPDDAIGLYLHHFKEGGLRIHFSAFFLGVMSILGAAPIAIPWRHNDSSVVDPPPTYGEYDEDEVEKLREHAGHEFLLKDPDRKGNTLSFVIVRSCEISCGDPLPEGAVHVTHTTPSAARLEDVPKKTKLTELAEKTCAKVLADKEKKKEKSALKAAQKAVQQVGSPRKTMKATGKRAAEEGGSSKPKKKQAHKEPSSAVVLVSDHVSFPTPINQAQQLNTLTNAPHGSDNASNTLMDILREQTIKNSDENIVNDDDAYENAGGKAVHTHEPAGEAESTFTKRFDDRPFAPQWGLTKSSWMYTATNCRDMLKNLFTPADYEFMNEGVSDHQALQRSRHQLGQCVQTQANMLLRFEALLDDFVDLHHVHESFKDIHLRYDESKKDLAKLRTDHEEKVGAHDLLLKDYNYDVNVEEGLHERIEELEREKKEWLKVGKEQVNRIKKLEAYLAYSEKEAHQLQKERGFHG</sequence>
<protein>
    <submittedName>
        <fullName evidence="3">Uncharacterized protein</fullName>
    </submittedName>
</protein>
<keyword evidence="1" id="KW-0175">Coiled coil</keyword>
<dbReference type="Proteomes" id="UP001151760">
    <property type="component" value="Unassembled WGS sequence"/>
</dbReference>
<keyword evidence="4" id="KW-1185">Reference proteome</keyword>
<evidence type="ECO:0000256" key="1">
    <source>
        <dbReference type="SAM" id="Coils"/>
    </source>
</evidence>
<evidence type="ECO:0000313" key="3">
    <source>
        <dbReference type="EMBL" id="GJS71044.1"/>
    </source>
</evidence>
<gene>
    <name evidence="3" type="ORF">Tco_0703885</name>
</gene>